<protein>
    <submittedName>
        <fullName evidence="1">Uncharacterized protein</fullName>
    </submittedName>
</protein>
<dbReference type="Proteomes" id="UP001557470">
    <property type="component" value="Unassembled WGS sequence"/>
</dbReference>
<organism evidence="1 2">
    <name type="scientific">Umbra pygmaea</name>
    <name type="common">Eastern mudminnow</name>
    <dbReference type="NCBI Taxonomy" id="75934"/>
    <lineage>
        <taxon>Eukaryota</taxon>
        <taxon>Metazoa</taxon>
        <taxon>Chordata</taxon>
        <taxon>Craniata</taxon>
        <taxon>Vertebrata</taxon>
        <taxon>Euteleostomi</taxon>
        <taxon>Actinopterygii</taxon>
        <taxon>Neopterygii</taxon>
        <taxon>Teleostei</taxon>
        <taxon>Protacanthopterygii</taxon>
        <taxon>Esociformes</taxon>
        <taxon>Umbridae</taxon>
        <taxon>Umbra</taxon>
    </lineage>
</organism>
<proteinExistence type="predicted"/>
<sequence>MDASQLLHDRVSAALWQLGEGSLRDVCRYLKCDGLDDGEPHSKTRRTLIKMAESVLDGIGENLEDDEVSQFFTDLLKFIERQNRGCLQPGKEQILEEPAPKKGLEEKYFLSRTPFLKTTDSSIKSRSEPIHTLPEVTLRREFKICGQIGERGQKEKLSYLSLVRQMEMGLDKGHTEMEIVEAVIRAVSPGLPLRDMLEIKRGLTLSALLTILKGHYKVDSSTELYHQLLNISQEPKETALNFIFRAIELKEKLLWKATNEDTDEQYSRATIQRKFLRSIETGLLSDSVKFHILPHLSELSTTDEELIERVNEASKVESERQEKKKKIHCC</sequence>
<name>A0ABD0Y9E2_UMBPY</name>
<comment type="caution">
    <text evidence="1">The sequence shown here is derived from an EMBL/GenBank/DDBJ whole genome shotgun (WGS) entry which is preliminary data.</text>
</comment>
<keyword evidence="2" id="KW-1185">Reference proteome</keyword>
<evidence type="ECO:0000313" key="1">
    <source>
        <dbReference type="EMBL" id="KAL1022531.1"/>
    </source>
</evidence>
<evidence type="ECO:0000313" key="2">
    <source>
        <dbReference type="Proteomes" id="UP001557470"/>
    </source>
</evidence>
<dbReference type="AlphaFoldDB" id="A0ABD0Y9E2"/>
<reference evidence="1 2" key="1">
    <citation type="submission" date="2024-06" db="EMBL/GenBank/DDBJ databases">
        <authorList>
            <person name="Pan Q."/>
            <person name="Wen M."/>
            <person name="Jouanno E."/>
            <person name="Zahm M."/>
            <person name="Klopp C."/>
            <person name="Cabau C."/>
            <person name="Louis A."/>
            <person name="Berthelot C."/>
            <person name="Parey E."/>
            <person name="Roest Crollius H."/>
            <person name="Montfort J."/>
            <person name="Robinson-Rechavi M."/>
            <person name="Bouchez O."/>
            <person name="Lampietro C."/>
            <person name="Lopez Roques C."/>
            <person name="Donnadieu C."/>
            <person name="Postlethwait J."/>
            <person name="Bobe J."/>
            <person name="Verreycken H."/>
            <person name="Guiguen Y."/>
        </authorList>
    </citation>
    <scope>NUCLEOTIDE SEQUENCE [LARGE SCALE GENOMIC DNA]</scope>
    <source>
        <strain evidence="1">Up_M1</strain>
        <tissue evidence="1">Testis</tissue>
    </source>
</reference>
<gene>
    <name evidence="1" type="ORF">UPYG_G00028940</name>
</gene>
<accession>A0ABD0Y9E2</accession>
<dbReference type="EMBL" id="JAGEUA010000001">
    <property type="protein sequence ID" value="KAL1022531.1"/>
    <property type="molecule type" value="Genomic_DNA"/>
</dbReference>